<keyword evidence="4 10" id="KW-1133">Transmembrane helix</keyword>
<evidence type="ECO:0000256" key="8">
    <source>
        <dbReference type="ARBA" id="ARBA00023224"/>
    </source>
</evidence>
<dbReference type="GO" id="GO:0004930">
    <property type="term" value="F:G protein-coupled receptor activity"/>
    <property type="evidence" value="ECO:0007669"/>
    <property type="project" value="UniProtKB-KW"/>
</dbReference>
<feature type="transmembrane region" description="Helical" evidence="10">
    <location>
        <begin position="190"/>
        <end position="214"/>
    </location>
</feature>
<dbReference type="PANTHER" id="PTHR11334:SF29">
    <property type="entry name" value="MAS-RELATED G-PROTEIN COUPLED RECEPTOR MEMBER X2"/>
    <property type="match status" value="1"/>
</dbReference>
<keyword evidence="12" id="KW-1185">Reference proteome</keyword>
<evidence type="ECO:0000256" key="7">
    <source>
        <dbReference type="ARBA" id="ARBA00023170"/>
    </source>
</evidence>
<keyword evidence="3 10" id="KW-0812">Transmembrane</keyword>
<dbReference type="RefSeq" id="XP_004383930.2">
    <property type="nucleotide sequence ID" value="XM_004383873.2"/>
</dbReference>
<feature type="transmembrane region" description="Helical" evidence="10">
    <location>
        <begin position="150"/>
        <end position="170"/>
    </location>
</feature>
<evidence type="ECO:0000259" key="11">
    <source>
        <dbReference type="PROSITE" id="PS50262"/>
    </source>
</evidence>
<keyword evidence="7 13" id="KW-0675">Receptor</keyword>
<organism evidence="12 13">
    <name type="scientific">Trichechus manatus latirostris</name>
    <name type="common">Florida manatee</name>
    <dbReference type="NCBI Taxonomy" id="127582"/>
    <lineage>
        <taxon>Eukaryota</taxon>
        <taxon>Metazoa</taxon>
        <taxon>Chordata</taxon>
        <taxon>Craniata</taxon>
        <taxon>Vertebrata</taxon>
        <taxon>Euteleostomi</taxon>
        <taxon>Mammalia</taxon>
        <taxon>Eutheria</taxon>
        <taxon>Afrotheria</taxon>
        <taxon>Sirenia</taxon>
        <taxon>Trichechidae</taxon>
        <taxon>Trichechus</taxon>
    </lineage>
</organism>
<feature type="transmembrane region" description="Helical" evidence="10">
    <location>
        <begin position="226"/>
        <end position="246"/>
    </location>
</feature>
<dbReference type="PRINTS" id="PR00237">
    <property type="entry name" value="GPCRRHODOPSN"/>
</dbReference>
<feature type="transmembrane region" description="Helical" evidence="10">
    <location>
        <begin position="22"/>
        <end position="45"/>
    </location>
</feature>
<dbReference type="GeneID" id="101351172"/>
<keyword evidence="5" id="KW-0297">G-protein coupled receptor</keyword>
<dbReference type="Gene3D" id="1.20.1070.10">
    <property type="entry name" value="Rhodopsin 7-helix transmembrane proteins"/>
    <property type="match status" value="1"/>
</dbReference>
<reference evidence="13" key="1">
    <citation type="submission" date="2025-08" db="UniProtKB">
        <authorList>
            <consortium name="RefSeq"/>
        </authorList>
    </citation>
    <scope>IDENTIFICATION</scope>
</reference>
<dbReference type="InParanoid" id="A0A2Y9E0A3"/>
<gene>
    <name evidence="13" type="primary">LOC101351172</name>
</gene>
<dbReference type="FunFam" id="1.20.1070.10:FF:000193">
    <property type="entry name" value="Mas-related G-protein coupled receptor member E"/>
    <property type="match status" value="1"/>
</dbReference>
<dbReference type="Proteomes" id="UP000248480">
    <property type="component" value="Unplaced"/>
</dbReference>
<evidence type="ECO:0000256" key="5">
    <source>
        <dbReference type="ARBA" id="ARBA00023040"/>
    </source>
</evidence>
<dbReference type="SUPFAM" id="SSF81321">
    <property type="entry name" value="Family A G protein-coupled receptor-like"/>
    <property type="match status" value="1"/>
</dbReference>
<keyword evidence="6 10" id="KW-0472">Membrane</keyword>
<keyword evidence="2" id="KW-1003">Cell membrane</keyword>
<dbReference type="STRING" id="127582.A0A2Y9E0A3"/>
<evidence type="ECO:0000313" key="12">
    <source>
        <dbReference type="Proteomes" id="UP000248480"/>
    </source>
</evidence>
<dbReference type="CDD" id="cd14973">
    <property type="entry name" value="7tmA_Mrgpr"/>
    <property type="match status" value="1"/>
</dbReference>
<dbReference type="OrthoDB" id="6091802at2759"/>
<dbReference type="PROSITE" id="PS50262">
    <property type="entry name" value="G_PROTEIN_RECEP_F1_2"/>
    <property type="match status" value="1"/>
</dbReference>
<feature type="transmembrane region" description="Helical" evidence="10">
    <location>
        <begin position="98"/>
        <end position="115"/>
    </location>
</feature>
<proteinExistence type="inferred from homology"/>
<comment type="subcellular location">
    <subcellularLocation>
        <location evidence="1">Cell membrane</location>
        <topology evidence="1">Multi-pass membrane protein</topology>
    </subcellularLocation>
</comment>
<evidence type="ECO:0000256" key="3">
    <source>
        <dbReference type="ARBA" id="ARBA00022692"/>
    </source>
</evidence>
<dbReference type="GO" id="GO:0005886">
    <property type="term" value="C:plasma membrane"/>
    <property type="evidence" value="ECO:0007669"/>
    <property type="project" value="UniProtKB-SubCell"/>
</dbReference>
<dbReference type="PRINTS" id="PR02108">
    <property type="entry name" value="MRGPCRFAMILY"/>
</dbReference>
<evidence type="ECO:0000256" key="2">
    <source>
        <dbReference type="ARBA" id="ARBA00022475"/>
    </source>
</evidence>
<evidence type="ECO:0000256" key="6">
    <source>
        <dbReference type="ARBA" id="ARBA00023136"/>
    </source>
</evidence>
<name>A0A2Y9E0A3_TRIMA</name>
<comment type="similarity">
    <text evidence="9">Belongs to the G-protein coupled receptor 1 family. Mas subfamily.</text>
</comment>
<protein>
    <submittedName>
        <fullName evidence="13">Mas-related G-protein coupled receptor member A6</fullName>
    </submittedName>
</protein>
<keyword evidence="8" id="KW-0807">Transducer</keyword>
<sequence length="329" mass="37673">MTTGPTSVLETPPTAGRWSCSLTFPITGIISLLGLFWNGTVLWLLAFRIKRSAFSVYILNLAGADFTFLCCQLFFVLTDILTNSSDASLLTLHFKVEWYFYFTFPIAKLLAPIAFSSYAMDMSLLAAICTEHCLSVLCPIWYRLHRPKHLSTIVCVLLWTKSLLVCTLTGNTCRFLFRDYSEQACYNLTVVSAVLILFLVSVMCVSSLTLFLRVQCLSQRHHPTKVYIIILLTVLMFLLCGLPFGMYWLLLDWWHQTILQSLSLPYYLTDILSCMNSCINPIIYFFVGSFRQRKKRESLRVILQRAVGDEAEVNMRKESSHTDTMELFV</sequence>
<dbReference type="Pfam" id="PF00001">
    <property type="entry name" value="7tm_1"/>
    <property type="match status" value="1"/>
</dbReference>
<feature type="transmembrane region" description="Helical" evidence="10">
    <location>
        <begin position="266"/>
        <end position="287"/>
    </location>
</feature>
<evidence type="ECO:0000256" key="4">
    <source>
        <dbReference type="ARBA" id="ARBA00022989"/>
    </source>
</evidence>
<feature type="domain" description="G-protein coupled receptors family 1 profile" evidence="11">
    <location>
        <begin position="37"/>
        <end position="284"/>
    </location>
</feature>
<evidence type="ECO:0000313" key="13">
    <source>
        <dbReference type="RefSeq" id="XP_004383930.2"/>
    </source>
</evidence>
<dbReference type="InterPro" id="IPR026234">
    <property type="entry name" value="MRGPCRFAMILY"/>
</dbReference>
<evidence type="ECO:0000256" key="10">
    <source>
        <dbReference type="SAM" id="Phobius"/>
    </source>
</evidence>
<accession>A0A2Y9E0A3</accession>
<evidence type="ECO:0000256" key="1">
    <source>
        <dbReference type="ARBA" id="ARBA00004651"/>
    </source>
</evidence>
<dbReference type="AlphaFoldDB" id="A0A2Y9E0A3"/>
<dbReference type="InterPro" id="IPR000276">
    <property type="entry name" value="GPCR_Rhodpsn"/>
</dbReference>
<evidence type="ECO:0000256" key="9">
    <source>
        <dbReference type="ARBA" id="ARBA00061394"/>
    </source>
</evidence>
<feature type="transmembrane region" description="Helical" evidence="10">
    <location>
        <begin position="57"/>
        <end position="78"/>
    </location>
</feature>
<dbReference type="PANTHER" id="PTHR11334">
    <property type="entry name" value="MAS-RELATED G-PROTEIN COUPLED RECEPTOR"/>
    <property type="match status" value="1"/>
</dbReference>
<dbReference type="InterPro" id="IPR017452">
    <property type="entry name" value="GPCR_Rhodpsn_7TM"/>
</dbReference>
<dbReference type="KEGG" id="tmu:101351172"/>